<evidence type="ECO:0000313" key="2">
    <source>
        <dbReference type="Proteomes" id="UP000194420"/>
    </source>
</evidence>
<organism evidence="1 2">
    <name type="scientific">Altererythrobacter xiamenensis</name>
    <dbReference type="NCBI Taxonomy" id="1316679"/>
    <lineage>
        <taxon>Bacteria</taxon>
        <taxon>Pseudomonadati</taxon>
        <taxon>Pseudomonadota</taxon>
        <taxon>Alphaproteobacteria</taxon>
        <taxon>Sphingomonadales</taxon>
        <taxon>Erythrobacteraceae</taxon>
        <taxon>Altererythrobacter</taxon>
    </lineage>
</organism>
<protein>
    <submittedName>
        <fullName evidence="1">Uncharacterized protein</fullName>
    </submittedName>
</protein>
<name>A0A1Y6E4S7_9SPHN</name>
<dbReference type="EMBL" id="FXWG01000001">
    <property type="protein sequence ID" value="SMQ57659.1"/>
    <property type="molecule type" value="Genomic_DNA"/>
</dbReference>
<gene>
    <name evidence="1" type="ORF">SAMN06297468_0007</name>
</gene>
<reference evidence="2" key="1">
    <citation type="submission" date="2017-04" db="EMBL/GenBank/DDBJ databases">
        <authorList>
            <person name="Varghese N."/>
            <person name="Submissions S."/>
        </authorList>
    </citation>
    <scope>NUCLEOTIDE SEQUENCE [LARGE SCALE GENOMIC DNA]</scope>
</reference>
<sequence>MRFTRDGVWTSAHNIDRLSWCNYGEKQSDRAKTD</sequence>
<dbReference type="Proteomes" id="UP000194420">
    <property type="component" value="Unassembled WGS sequence"/>
</dbReference>
<keyword evidence="2" id="KW-1185">Reference proteome</keyword>
<accession>A0A1Y6E4S7</accession>
<evidence type="ECO:0000313" key="1">
    <source>
        <dbReference type="EMBL" id="SMQ57659.1"/>
    </source>
</evidence>
<proteinExistence type="predicted"/>
<dbReference type="AlphaFoldDB" id="A0A1Y6E4S7"/>